<keyword evidence="3" id="KW-0547">Nucleotide-binding</keyword>
<proteinExistence type="inferred from homology"/>
<name>A0A3B0ZGA6_9ZZZZ</name>
<organism evidence="7">
    <name type="scientific">hydrothermal vent metagenome</name>
    <dbReference type="NCBI Taxonomy" id="652676"/>
    <lineage>
        <taxon>unclassified sequences</taxon>
        <taxon>metagenomes</taxon>
        <taxon>ecological metagenomes</taxon>
    </lineage>
</organism>
<feature type="region of interest" description="Disordered" evidence="5">
    <location>
        <begin position="308"/>
        <end position="329"/>
    </location>
</feature>
<evidence type="ECO:0000259" key="6">
    <source>
        <dbReference type="PROSITE" id="PS50893"/>
    </source>
</evidence>
<accession>A0A3B0ZGA6</accession>
<dbReference type="PROSITE" id="PS50893">
    <property type="entry name" value="ABC_TRANSPORTER_2"/>
    <property type="match status" value="1"/>
</dbReference>
<evidence type="ECO:0000256" key="2">
    <source>
        <dbReference type="ARBA" id="ARBA00022448"/>
    </source>
</evidence>
<dbReference type="AlphaFoldDB" id="A0A3B0ZGA6"/>
<evidence type="ECO:0000256" key="4">
    <source>
        <dbReference type="ARBA" id="ARBA00022840"/>
    </source>
</evidence>
<dbReference type="CDD" id="cd03230">
    <property type="entry name" value="ABC_DR_subfamily_A"/>
    <property type="match status" value="1"/>
</dbReference>
<evidence type="ECO:0000256" key="1">
    <source>
        <dbReference type="ARBA" id="ARBA00005417"/>
    </source>
</evidence>
<dbReference type="Pfam" id="PF00005">
    <property type="entry name" value="ABC_tran"/>
    <property type="match status" value="1"/>
</dbReference>
<feature type="compositionally biased region" description="Polar residues" evidence="5">
    <location>
        <begin position="313"/>
        <end position="329"/>
    </location>
</feature>
<dbReference type="GO" id="GO:0016887">
    <property type="term" value="F:ATP hydrolysis activity"/>
    <property type="evidence" value="ECO:0007669"/>
    <property type="project" value="InterPro"/>
</dbReference>
<evidence type="ECO:0000313" key="7">
    <source>
        <dbReference type="EMBL" id="VAW90631.1"/>
    </source>
</evidence>
<dbReference type="SMART" id="SM00382">
    <property type="entry name" value="AAA"/>
    <property type="match status" value="1"/>
</dbReference>
<reference evidence="7" key="1">
    <citation type="submission" date="2018-06" db="EMBL/GenBank/DDBJ databases">
        <authorList>
            <person name="Zhirakovskaya E."/>
        </authorList>
    </citation>
    <scope>NUCLEOTIDE SEQUENCE</scope>
</reference>
<dbReference type="SUPFAM" id="SSF52540">
    <property type="entry name" value="P-loop containing nucleoside triphosphate hydrolases"/>
    <property type="match status" value="1"/>
</dbReference>
<dbReference type="GO" id="GO:0005524">
    <property type="term" value="F:ATP binding"/>
    <property type="evidence" value="ECO:0007669"/>
    <property type="project" value="UniProtKB-KW"/>
</dbReference>
<evidence type="ECO:0000256" key="3">
    <source>
        <dbReference type="ARBA" id="ARBA00022741"/>
    </source>
</evidence>
<dbReference type="InterPro" id="IPR027417">
    <property type="entry name" value="P-loop_NTPase"/>
</dbReference>
<dbReference type="InterPro" id="IPR003439">
    <property type="entry name" value="ABC_transporter-like_ATP-bd"/>
</dbReference>
<keyword evidence="2" id="KW-0813">Transport</keyword>
<protein>
    <submittedName>
        <fullName evidence="7">Gliding motility-associated ABC transporter ATP-binding protein GldA</fullName>
    </submittedName>
</protein>
<gene>
    <name evidence="7" type="ORF">MNBD_GAMMA21-1920</name>
</gene>
<sequence>MTQDTLIQVKHLSRHYGPNIAVNNIQFELKRGEVVGFLGPNGAGKSTSMQMLTGNLAPTTGSIHICGIDLLDKPKQAKANIGYLPEQPPVYKELTVDEYLKFCARIHAVEKNRVAAAVDSCKQRCGLSTVGQRLIGNLSKGYQQRVGIAQAIIHSPAIIVLDEPTVGLDPIQIREIRTLIRELGQEHGVILSTHILPEVQMTCDRVQIIRSGELVYQDTLEALEHQFTGSCLIIGLGEEISADKIKTLADINSIEQISAKRWRLIFDDDNNPVEDIAKQIVENGWGLTELTPEQKTLEQIFVDITTSEDDETTLNPASTTSDVSTEATS</sequence>
<feature type="domain" description="ABC transporter" evidence="6">
    <location>
        <begin position="7"/>
        <end position="236"/>
    </location>
</feature>
<comment type="similarity">
    <text evidence="1">Belongs to the ABC transporter superfamily.</text>
</comment>
<keyword evidence="4 7" id="KW-0067">ATP-binding</keyword>
<dbReference type="Gene3D" id="3.40.50.300">
    <property type="entry name" value="P-loop containing nucleotide triphosphate hydrolases"/>
    <property type="match status" value="1"/>
</dbReference>
<evidence type="ECO:0000256" key="5">
    <source>
        <dbReference type="SAM" id="MobiDB-lite"/>
    </source>
</evidence>
<dbReference type="PANTHER" id="PTHR43335:SF4">
    <property type="entry name" value="ABC TRANSPORTER, ATP-BINDING PROTEIN"/>
    <property type="match status" value="1"/>
</dbReference>
<dbReference type="InterPro" id="IPR003593">
    <property type="entry name" value="AAA+_ATPase"/>
</dbReference>
<dbReference type="PANTHER" id="PTHR43335">
    <property type="entry name" value="ABC TRANSPORTER, ATP-BINDING PROTEIN"/>
    <property type="match status" value="1"/>
</dbReference>
<dbReference type="EMBL" id="UOFR01000002">
    <property type="protein sequence ID" value="VAW90631.1"/>
    <property type="molecule type" value="Genomic_DNA"/>
</dbReference>